<dbReference type="Gene3D" id="3.20.20.300">
    <property type="entry name" value="Glycoside hydrolase, family 3, N-terminal domain"/>
    <property type="match status" value="1"/>
</dbReference>
<dbReference type="SMART" id="SM01217">
    <property type="entry name" value="Fn3_like"/>
    <property type="match status" value="1"/>
</dbReference>
<evidence type="ECO:0000259" key="4">
    <source>
        <dbReference type="SMART" id="SM01217"/>
    </source>
</evidence>
<dbReference type="Gene3D" id="2.60.40.10">
    <property type="entry name" value="Immunoglobulins"/>
    <property type="match status" value="1"/>
</dbReference>
<dbReference type="InterPro" id="IPR002772">
    <property type="entry name" value="Glyco_hydro_3_C"/>
</dbReference>
<organism evidence="5 6">
    <name type="scientific">Candidatus Blautia pullistercoris</name>
    <dbReference type="NCBI Taxonomy" id="2838499"/>
    <lineage>
        <taxon>Bacteria</taxon>
        <taxon>Bacillati</taxon>
        <taxon>Bacillota</taxon>
        <taxon>Clostridia</taxon>
        <taxon>Lachnospirales</taxon>
        <taxon>Lachnospiraceae</taxon>
        <taxon>Blautia</taxon>
    </lineage>
</organism>
<reference evidence="5" key="2">
    <citation type="submission" date="2021-04" db="EMBL/GenBank/DDBJ databases">
        <authorList>
            <person name="Gilroy R."/>
        </authorList>
    </citation>
    <scope>NUCLEOTIDE SEQUENCE</scope>
    <source>
        <strain evidence="5">ChiHjej12B11-1927</strain>
    </source>
</reference>
<dbReference type="Pfam" id="PF01915">
    <property type="entry name" value="Glyco_hydro_3_C"/>
    <property type="match status" value="1"/>
</dbReference>
<dbReference type="InterPro" id="IPR017853">
    <property type="entry name" value="GH"/>
</dbReference>
<evidence type="ECO:0000256" key="1">
    <source>
        <dbReference type="ARBA" id="ARBA00005336"/>
    </source>
</evidence>
<evidence type="ECO:0000313" key="5">
    <source>
        <dbReference type="EMBL" id="HIX38407.1"/>
    </source>
</evidence>
<dbReference type="GO" id="GO:0008422">
    <property type="term" value="F:beta-glucosidase activity"/>
    <property type="evidence" value="ECO:0007669"/>
    <property type="project" value="UniProtKB-ARBA"/>
</dbReference>
<gene>
    <name evidence="5" type="ORF">H9738_11155</name>
</gene>
<dbReference type="PRINTS" id="PR00133">
    <property type="entry name" value="GLHYDRLASE3"/>
</dbReference>
<evidence type="ECO:0000313" key="6">
    <source>
        <dbReference type="Proteomes" id="UP000824230"/>
    </source>
</evidence>
<dbReference type="InterPro" id="IPR026891">
    <property type="entry name" value="Fn3-like"/>
</dbReference>
<dbReference type="SUPFAM" id="SSF51445">
    <property type="entry name" value="(Trans)glycosidases"/>
    <property type="match status" value="1"/>
</dbReference>
<dbReference type="InterPro" id="IPR013783">
    <property type="entry name" value="Ig-like_fold"/>
</dbReference>
<dbReference type="Pfam" id="PF14310">
    <property type="entry name" value="Fn3-like"/>
    <property type="match status" value="1"/>
</dbReference>
<comment type="caution">
    <text evidence="5">The sequence shown here is derived from an EMBL/GenBank/DDBJ whole genome shotgun (WGS) entry which is preliminary data.</text>
</comment>
<evidence type="ECO:0000256" key="3">
    <source>
        <dbReference type="SAM" id="MobiDB-lite"/>
    </source>
</evidence>
<dbReference type="PANTHER" id="PTHR42715">
    <property type="entry name" value="BETA-GLUCOSIDASE"/>
    <property type="match status" value="1"/>
</dbReference>
<name>A0A9D2ANZ7_9FIRM</name>
<dbReference type="InterPro" id="IPR036881">
    <property type="entry name" value="Glyco_hydro_3_C_sf"/>
</dbReference>
<dbReference type="SUPFAM" id="SSF52279">
    <property type="entry name" value="Beta-D-glucan exohydrolase, C-terminal domain"/>
    <property type="match status" value="1"/>
</dbReference>
<dbReference type="InterPro" id="IPR036962">
    <property type="entry name" value="Glyco_hydro_3_N_sf"/>
</dbReference>
<dbReference type="AlphaFoldDB" id="A0A9D2ANZ7"/>
<dbReference type="InterPro" id="IPR001764">
    <property type="entry name" value="Glyco_hydro_3_N"/>
</dbReference>
<dbReference type="GO" id="GO:0005975">
    <property type="term" value="P:carbohydrate metabolic process"/>
    <property type="evidence" value="ECO:0007669"/>
    <property type="project" value="InterPro"/>
</dbReference>
<dbReference type="InterPro" id="IPR050288">
    <property type="entry name" value="Cellulose_deg_GH3"/>
</dbReference>
<dbReference type="EMBL" id="DXFG01000244">
    <property type="protein sequence ID" value="HIX38407.1"/>
    <property type="molecule type" value="Genomic_DNA"/>
</dbReference>
<reference evidence="5" key="1">
    <citation type="journal article" date="2021" name="PeerJ">
        <title>Extensive microbial diversity within the chicken gut microbiome revealed by metagenomics and culture.</title>
        <authorList>
            <person name="Gilroy R."/>
            <person name="Ravi A."/>
            <person name="Getino M."/>
            <person name="Pursley I."/>
            <person name="Horton D.L."/>
            <person name="Alikhan N.F."/>
            <person name="Baker D."/>
            <person name="Gharbi K."/>
            <person name="Hall N."/>
            <person name="Watson M."/>
            <person name="Adriaenssens E.M."/>
            <person name="Foster-Nyarko E."/>
            <person name="Jarju S."/>
            <person name="Secka A."/>
            <person name="Antonio M."/>
            <person name="Oren A."/>
            <person name="Chaudhuri R.R."/>
            <person name="La Ragione R."/>
            <person name="Hildebrand F."/>
            <person name="Pallen M.J."/>
        </authorList>
    </citation>
    <scope>NUCLEOTIDE SEQUENCE</scope>
    <source>
        <strain evidence="5">ChiHjej12B11-1927</strain>
    </source>
</reference>
<comment type="similarity">
    <text evidence="1">Belongs to the glycosyl hydrolase 3 family.</text>
</comment>
<dbReference type="Gene3D" id="3.40.50.1700">
    <property type="entry name" value="Glycoside hydrolase family 3 C-terminal domain"/>
    <property type="match status" value="1"/>
</dbReference>
<proteinExistence type="inferred from homology"/>
<protein>
    <submittedName>
        <fullName evidence="5">Glycoside hydrolase family 3 C-terminal domain-containing protein</fullName>
    </submittedName>
</protein>
<feature type="domain" description="Fibronectin type III-like" evidence="4">
    <location>
        <begin position="582"/>
        <end position="652"/>
    </location>
</feature>
<feature type="region of interest" description="Disordered" evidence="3">
    <location>
        <begin position="700"/>
        <end position="719"/>
    </location>
</feature>
<sequence>MKRDVKGIIREMTLEEKAGMCSGKDFWHLKGVERLGIPEVMVSDGPHGLRKQAAEADHLGLNESIKAVCFPTACATACSFDRDLLEKMGERIGDECQAEDLSVILGPAVNIKRSPLCGRNFEYFSEDPYLASQMAAAHIKGVQSKNVGTSIKHFAANNQEHRRMSCSSEVDERTLREIYLAAFETAIKEAKPDTVMCSYNRINGEFASENHWLLTEVLRDEWGFDGYVMSDWGAVNDRVKGLKAGLELEMPASGGTTDKEIVEAVKNGELDEAVLDRAVERILNIVFKFVDNRQEGKFDKEEDHKLAAKIEAESMVLLKNEGVLPLPTQGKKIAFIGKFAEAPRFQGGGSSHINSFKITGALEAVKEVAQVTYAQGYDIKEDVIDQDMLNQAVETAKEADVAVIFAGLPDAFESEGYDRSHMRMPQCQNTLISEIAKVQENVVVVLHNGSPVEMPWADEVKGILEAYLGGQAVGQAEVDVLFGKANPCGKLAETIPYKLADNPSYLNFPGDGQTVAYKEGVFVGYRYYDTKEMPVRYPFGYGLSYTTFEYSDLQLSADKIKDTDTLKVTLKVKNTGDRAGKEIVQLYVADKTGAACRPVKELKNFVKVELQPQEEKTVEMELDKRSFAWYNTQIHDWYAASGEYEILAAASSRDIRLKKTVYVESTTELPIHVHMNTTIGELLENPRTKAVIEGMTDSLIQHMGGSSGDEEEESAASEAISKEMSLKMMENSPLRTLRSFMGMSTGEIQELIVKLQAAADNK</sequence>
<evidence type="ECO:0000256" key="2">
    <source>
        <dbReference type="ARBA" id="ARBA00022801"/>
    </source>
</evidence>
<dbReference type="FunFam" id="2.60.40.10:FF:000495">
    <property type="entry name" value="Periplasmic beta-glucosidase"/>
    <property type="match status" value="1"/>
</dbReference>
<dbReference type="Proteomes" id="UP000824230">
    <property type="component" value="Unassembled WGS sequence"/>
</dbReference>
<dbReference type="Pfam" id="PF00933">
    <property type="entry name" value="Glyco_hydro_3"/>
    <property type="match status" value="1"/>
</dbReference>
<accession>A0A9D2ANZ7</accession>
<keyword evidence="2 5" id="KW-0378">Hydrolase</keyword>
<dbReference type="PANTHER" id="PTHR42715:SF10">
    <property type="entry name" value="BETA-GLUCOSIDASE"/>
    <property type="match status" value="1"/>
</dbReference>